<dbReference type="GO" id="GO:0006355">
    <property type="term" value="P:regulation of DNA-templated transcription"/>
    <property type="evidence" value="ECO:0007669"/>
    <property type="project" value="InterPro"/>
</dbReference>
<dbReference type="HOGENOM" id="CLU_036604_13_4_11"/>
<gene>
    <name evidence="3" type="ORF">SacazDRAFT_01002</name>
</gene>
<organism evidence="3 4">
    <name type="scientific">Saccharomonospora azurea NA-128</name>
    <dbReference type="NCBI Taxonomy" id="882081"/>
    <lineage>
        <taxon>Bacteria</taxon>
        <taxon>Bacillati</taxon>
        <taxon>Actinomycetota</taxon>
        <taxon>Actinomycetes</taxon>
        <taxon>Pseudonocardiales</taxon>
        <taxon>Pseudonocardiaceae</taxon>
        <taxon>Saccharomonospora</taxon>
    </lineage>
</organism>
<dbReference type="GO" id="GO:0003677">
    <property type="term" value="F:DNA binding"/>
    <property type="evidence" value="ECO:0007669"/>
    <property type="project" value="InterPro"/>
</dbReference>
<dbReference type="Pfam" id="PF00480">
    <property type="entry name" value="ROK"/>
    <property type="match status" value="1"/>
</dbReference>
<keyword evidence="4" id="KW-1185">Reference proteome</keyword>
<dbReference type="InterPro" id="IPR036390">
    <property type="entry name" value="WH_DNA-bd_sf"/>
</dbReference>
<dbReference type="Pfam" id="PF09339">
    <property type="entry name" value="HTH_IclR"/>
    <property type="match status" value="1"/>
</dbReference>
<keyword evidence="3" id="KW-0418">Kinase</keyword>
<dbReference type="InterPro" id="IPR000600">
    <property type="entry name" value="ROK"/>
</dbReference>
<evidence type="ECO:0000259" key="2">
    <source>
        <dbReference type="Pfam" id="PF09339"/>
    </source>
</evidence>
<dbReference type="SUPFAM" id="SSF53067">
    <property type="entry name" value="Actin-like ATPase domain"/>
    <property type="match status" value="1"/>
</dbReference>
<dbReference type="Gene3D" id="1.10.10.10">
    <property type="entry name" value="Winged helix-like DNA-binding domain superfamily/Winged helix DNA-binding domain"/>
    <property type="match status" value="1"/>
</dbReference>
<dbReference type="InterPro" id="IPR005471">
    <property type="entry name" value="Tscrpt_reg_IclR_N"/>
</dbReference>
<dbReference type="PANTHER" id="PTHR18964">
    <property type="entry name" value="ROK (REPRESSOR, ORF, KINASE) FAMILY"/>
    <property type="match status" value="1"/>
</dbReference>
<dbReference type="SUPFAM" id="SSF46785">
    <property type="entry name" value="Winged helix' DNA-binding domain"/>
    <property type="match status" value="1"/>
</dbReference>
<dbReference type="EMBL" id="CM001466">
    <property type="protein sequence ID" value="EHY87948.1"/>
    <property type="molecule type" value="Genomic_DNA"/>
</dbReference>
<dbReference type="InterPro" id="IPR043129">
    <property type="entry name" value="ATPase_NBD"/>
</dbReference>
<sequence>MTVVRWAEGGSEVGVAERVLGRNGTSSGTAGGVREANAAAVLGAVRAYGPLSRAAVARHTSLSMPTVSRQIATLVDLGLLSESPSPTPTGEVGRPTVPVDLNDDVIAACGVHVGITTTTYGLSTLRGVLLDSVRMPTPHGSPEDVLEHIAREVGAFLAHWPERRIIGVGLAIGGQVDAERGLLDHGPLGWRAVPAAAIVESVTRLPVHLDGHVPAMATAELLFGEAVHARSALYVYAREMVGAAVAVDGVLHRGPGQSGSIAHLPVGGDVPCHCGRTGCLEVTVAERAVLERAVRAGVLTRPDFAALREAARSGDPAADAILADRARALGTAVALLRDIVNPELVVLGGQAFTDAPEQLPAVRQAYESATALPGGDILTMSRFGPDVQAMAACTGLLTHLYAHPFSILPPERSSRV</sequence>
<accession>H8GEF3</accession>
<dbReference type="InterPro" id="IPR036388">
    <property type="entry name" value="WH-like_DNA-bd_sf"/>
</dbReference>
<dbReference type="AlphaFoldDB" id="H8GEF3"/>
<evidence type="ECO:0000313" key="3">
    <source>
        <dbReference type="EMBL" id="EHY87948.1"/>
    </source>
</evidence>
<evidence type="ECO:0000313" key="4">
    <source>
        <dbReference type="Proteomes" id="UP000004705"/>
    </source>
</evidence>
<dbReference type="PANTHER" id="PTHR18964:SF149">
    <property type="entry name" value="BIFUNCTIONAL UDP-N-ACETYLGLUCOSAMINE 2-EPIMERASE_N-ACETYLMANNOSAMINE KINASE"/>
    <property type="match status" value="1"/>
</dbReference>
<dbReference type="OrthoDB" id="3605644at2"/>
<comment type="similarity">
    <text evidence="1">Belongs to the ROK (NagC/XylR) family.</text>
</comment>
<reference evidence="3 4" key="1">
    <citation type="journal article" date="2012" name="Stand. Genomic Sci.">
        <title>Genome sequence of the soil bacterium Saccharomonospora azurea type strain (NA-128(T)).</title>
        <authorList>
            <person name="Klenk H.P."/>
            <person name="Held B."/>
            <person name="Lucas S."/>
            <person name="Lapidus A."/>
            <person name="Copeland A."/>
            <person name="Hammon N."/>
            <person name="Pitluck S."/>
            <person name="Goodwin L.A."/>
            <person name="Han C."/>
            <person name="Tapia R."/>
            <person name="Brambilla E.M."/>
            <person name="Potter G."/>
            <person name="Land M."/>
            <person name="Ivanova N."/>
            <person name="Rohde M."/>
            <person name="Goker M."/>
            <person name="Detter J.C."/>
            <person name="Kyrpides N.C."/>
            <person name="Woyke T."/>
        </authorList>
    </citation>
    <scope>NUCLEOTIDE SEQUENCE [LARGE SCALE GENOMIC DNA]</scope>
    <source>
        <strain evidence="3 4">NA-128</strain>
    </source>
</reference>
<feature type="domain" description="HTH iclR-type" evidence="2">
    <location>
        <begin position="37"/>
        <end position="82"/>
    </location>
</feature>
<dbReference type="Proteomes" id="UP000004705">
    <property type="component" value="Chromosome"/>
</dbReference>
<keyword evidence="3" id="KW-0808">Transferase</keyword>
<dbReference type="Gene3D" id="3.30.420.40">
    <property type="match status" value="2"/>
</dbReference>
<proteinExistence type="inferred from homology"/>
<dbReference type="GO" id="GO:0016301">
    <property type="term" value="F:kinase activity"/>
    <property type="evidence" value="ECO:0007669"/>
    <property type="project" value="UniProtKB-KW"/>
</dbReference>
<protein>
    <submittedName>
        <fullName evidence="3">Transcriptional regulator/sugar kinase</fullName>
    </submittedName>
</protein>
<dbReference type="RefSeq" id="WP_005439225.1">
    <property type="nucleotide sequence ID" value="NZ_CM001466.1"/>
</dbReference>
<evidence type="ECO:0000256" key="1">
    <source>
        <dbReference type="ARBA" id="ARBA00006479"/>
    </source>
</evidence>
<name>H8GEF3_9PSEU</name>